<gene>
    <name evidence="1" type="ORF">M2152_001768</name>
</gene>
<organism evidence="1 2">
    <name type="scientific">Antiquaquibacter oligotrophicus</name>
    <dbReference type="NCBI Taxonomy" id="2880260"/>
    <lineage>
        <taxon>Bacteria</taxon>
        <taxon>Bacillati</taxon>
        <taxon>Actinomycetota</taxon>
        <taxon>Actinomycetes</taxon>
        <taxon>Micrococcales</taxon>
        <taxon>Microbacteriaceae</taxon>
        <taxon>Antiquaquibacter</taxon>
    </lineage>
</organism>
<proteinExistence type="predicted"/>
<dbReference type="EMBL" id="JARXVQ010000001">
    <property type="protein sequence ID" value="MDH6181586.1"/>
    <property type="molecule type" value="Genomic_DNA"/>
</dbReference>
<name>A0ABT6KP69_9MICO</name>
<sequence length="285" mass="30510">MNVIEGTRVWARVPSDDFVAAFSTGGPLNPLTAWVLEQGPRADLHLWSDPKAQMHRARIVSGTVGLVDIDWSPVRFQISARRPLNKLATSTLDSAWHPNSAAAVPVTRALGFLTRALDETAARARFSVAALADSAMITQEYAPLLTGPLTETTPVVAVQDALLPAPVAGGAPFFSSAPDAVTVDDGRLQLVRVYGARAPELRFAAAQAHVDVELFALEGAEQIAAARRHLGLRAALVPIRDAPVRALVVVEGGASDRLIEQYEAVRSRLVERGVLDAHALRFTVL</sequence>
<evidence type="ECO:0000313" key="2">
    <source>
        <dbReference type="Proteomes" id="UP001160142"/>
    </source>
</evidence>
<comment type="caution">
    <text evidence="1">The sequence shown here is derived from an EMBL/GenBank/DDBJ whole genome shotgun (WGS) entry which is preliminary data.</text>
</comment>
<dbReference type="Proteomes" id="UP001160142">
    <property type="component" value="Unassembled WGS sequence"/>
</dbReference>
<accession>A0ABT6KP69</accession>
<dbReference type="RefSeq" id="WP_322133894.1">
    <property type="nucleotide sequence ID" value="NZ_CP085036.1"/>
</dbReference>
<evidence type="ECO:0000313" key="1">
    <source>
        <dbReference type="EMBL" id="MDH6181586.1"/>
    </source>
</evidence>
<protein>
    <submittedName>
        <fullName evidence="1">Uncharacterized protein</fullName>
    </submittedName>
</protein>
<reference evidence="1 2" key="1">
    <citation type="submission" date="2023-04" db="EMBL/GenBank/DDBJ databases">
        <title>Genome Encyclopedia of Bacteria and Archaea VI: Functional Genomics of Type Strains.</title>
        <authorList>
            <person name="Whitman W."/>
        </authorList>
    </citation>
    <scope>NUCLEOTIDE SEQUENCE [LARGE SCALE GENOMIC DNA]</scope>
    <source>
        <strain evidence="1 2">SG_E_30_P1</strain>
    </source>
</reference>
<keyword evidence="2" id="KW-1185">Reference proteome</keyword>